<dbReference type="GO" id="GO:0005096">
    <property type="term" value="F:GTPase activator activity"/>
    <property type="evidence" value="ECO:0007669"/>
    <property type="project" value="UniProtKB-KW"/>
</dbReference>
<dbReference type="GO" id="GO:0008277">
    <property type="term" value="P:regulation of G protein-coupled receptor signaling pathway"/>
    <property type="evidence" value="ECO:0007669"/>
    <property type="project" value="TreeGrafter"/>
</dbReference>
<feature type="repeat" description="ANK" evidence="7">
    <location>
        <begin position="202"/>
        <end position="234"/>
    </location>
</feature>
<dbReference type="Pfam" id="PF08518">
    <property type="entry name" value="GIT_SHD"/>
    <property type="match status" value="2"/>
</dbReference>
<feature type="region of interest" description="Disordered" evidence="10">
    <location>
        <begin position="1023"/>
        <end position="1048"/>
    </location>
</feature>
<organism evidence="12">
    <name type="scientific">Schistocephalus solidus</name>
    <name type="common">Tapeworm</name>
    <dbReference type="NCBI Taxonomy" id="70667"/>
    <lineage>
        <taxon>Eukaryota</taxon>
        <taxon>Metazoa</taxon>
        <taxon>Spiralia</taxon>
        <taxon>Lophotrochozoa</taxon>
        <taxon>Platyhelminthes</taxon>
        <taxon>Cestoda</taxon>
        <taxon>Eucestoda</taxon>
        <taxon>Diphyllobothriidea</taxon>
        <taxon>Diphyllobothriidae</taxon>
        <taxon>Schistocephalus</taxon>
    </lineage>
</organism>
<dbReference type="InterPro" id="IPR001164">
    <property type="entry name" value="ArfGAP_dom"/>
</dbReference>
<feature type="region of interest" description="Disordered" evidence="10">
    <location>
        <begin position="1140"/>
        <end position="1167"/>
    </location>
</feature>
<dbReference type="CDD" id="cd08833">
    <property type="entry name" value="ArfGap_GIT"/>
    <property type="match status" value="1"/>
</dbReference>
<keyword evidence="2" id="KW-0479">Metal-binding</keyword>
<feature type="region of interest" description="Disordered" evidence="10">
    <location>
        <begin position="716"/>
        <end position="758"/>
    </location>
</feature>
<dbReference type="GO" id="GO:0098793">
    <property type="term" value="C:presynapse"/>
    <property type="evidence" value="ECO:0007669"/>
    <property type="project" value="GOC"/>
</dbReference>
<dbReference type="InterPro" id="IPR047161">
    <property type="entry name" value="GIT-like"/>
</dbReference>
<feature type="region of interest" description="Disordered" evidence="10">
    <location>
        <begin position="493"/>
        <end position="573"/>
    </location>
</feature>
<dbReference type="InterPro" id="IPR022018">
    <property type="entry name" value="GIT1_C"/>
</dbReference>
<feature type="compositionally biased region" description="Pro residues" evidence="10">
    <location>
        <begin position="631"/>
        <end position="643"/>
    </location>
</feature>
<dbReference type="PRINTS" id="PR00405">
    <property type="entry name" value="REVINTRACTNG"/>
</dbReference>
<dbReference type="Pfam" id="PF12205">
    <property type="entry name" value="GIT1_C"/>
    <property type="match status" value="1"/>
</dbReference>
<feature type="compositionally biased region" description="Polar residues" evidence="10">
    <location>
        <begin position="596"/>
        <end position="605"/>
    </location>
</feature>
<dbReference type="PANTHER" id="PTHR46097">
    <property type="entry name" value="G PROTEIN-COUPLED RECEPTOR KINASE INTERACTING ARFGAP"/>
    <property type="match status" value="1"/>
</dbReference>
<dbReference type="PROSITE" id="PS50088">
    <property type="entry name" value="ANK_REPEAT"/>
    <property type="match status" value="1"/>
</dbReference>
<feature type="compositionally biased region" description="Polar residues" evidence="10">
    <location>
        <begin position="1142"/>
        <end position="1156"/>
    </location>
</feature>
<evidence type="ECO:0000259" key="11">
    <source>
        <dbReference type="PROSITE" id="PS50115"/>
    </source>
</evidence>
<feature type="domain" description="Arf-GAP" evidence="11">
    <location>
        <begin position="35"/>
        <end position="152"/>
    </location>
</feature>
<reference evidence="12" key="1">
    <citation type="submission" date="2016-01" db="EMBL/GenBank/DDBJ databases">
        <title>Reference transcriptome for the parasite Schistocephalus solidus: insights into the molecular evolution of parasitism.</title>
        <authorList>
            <person name="Hebert F.O."/>
            <person name="Grambauer S."/>
            <person name="Barber I."/>
            <person name="Landry C.R."/>
            <person name="Aubin-Horth N."/>
        </authorList>
    </citation>
    <scope>NUCLEOTIDE SEQUENCE</scope>
</reference>
<dbReference type="PROSITE" id="PS50297">
    <property type="entry name" value="ANK_REP_REGION"/>
    <property type="match status" value="1"/>
</dbReference>
<evidence type="ECO:0000256" key="4">
    <source>
        <dbReference type="ARBA" id="ARBA00022771"/>
    </source>
</evidence>
<feature type="compositionally biased region" description="Polar residues" evidence="10">
    <location>
        <begin position="960"/>
        <end position="970"/>
    </location>
</feature>
<evidence type="ECO:0000256" key="10">
    <source>
        <dbReference type="SAM" id="MobiDB-lite"/>
    </source>
</evidence>
<dbReference type="SMART" id="SM00105">
    <property type="entry name" value="ArfGap"/>
    <property type="match status" value="1"/>
</dbReference>
<dbReference type="Gene3D" id="1.25.40.20">
    <property type="entry name" value="Ankyrin repeat-containing domain"/>
    <property type="match status" value="1"/>
</dbReference>
<dbReference type="GO" id="GO:0007420">
    <property type="term" value="P:brain development"/>
    <property type="evidence" value="ECO:0007669"/>
    <property type="project" value="InterPro"/>
</dbReference>
<dbReference type="Gene3D" id="1.20.120.330">
    <property type="entry name" value="Nucleotidyltransferases domain 2"/>
    <property type="match status" value="1"/>
</dbReference>
<feature type="compositionally biased region" description="Polar residues" evidence="10">
    <location>
        <begin position="939"/>
        <end position="950"/>
    </location>
</feature>
<dbReference type="Gene3D" id="1.10.220.150">
    <property type="entry name" value="Arf GTPase activating protein"/>
    <property type="match status" value="1"/>
</dbReference>
<dbReference type="EMBL" id="GEEE01013906">
    <property type="protein sequence ID" value="JAP49319.1"/>
    <property type="molecule type" value="Transcribed_RNA"/>
</dbReference>
<feature type="region of interest" description="Disordered" evidence="10">
    <location>
        <begin position="122"/>
        <end position="141"/>
    </location>
</feature>
<gene>
    <name evidence="12" type="ORF">TR87304</name>
</gene>
<accession>A0A0X3PBX0</accession>
<sequence length="1292" mass="139404">MPSAFKFTYLSGAPNENKVVCGLYGPFPLPTAKWMDSGSVLCADCNARNPQWASVNRGVFLCDECNSIHRQLGRHVSQTKHLHKSLWRPTQHFMVQYLALAGANGFWEHLLLEPCLTRKAEETQKKNPKVRKKPTPDSPLHTEKSEFIREKYLFNGFFKRPQVVHPDDLNMQLHASVRTAVLETSLYLLALGANPNFIHPTKGTSPVHVACQYEQVGQLELLIAYGGDVCLRTTAGVSALEIALERAYKAQEEKSNDGGEPTDVSTSPLPWSPIIDCIVLTFYELTDGLSFYLCRRLPNHKAVFLMNSTTAAESNEVNSCAPEHRASFYGPGHFLIVPAPTTQNCQPSSRRAPGAEPQVRVKNLDNVAFEDLCIDVYDEAERRLTNAILEPNFEENGERTECLQNGSVHGDGQRPRSAMASAKHSLALFFLPPNTAYSTVRNQARQKLGRLSVTEFRTLVVDVLTEAANRLTPLLENATVRRRDAGASRLPLIGATRSAVSRHPSQPHHNYSTYEQTPHPPSPPSQTVDTCIVDPLQTPSASKPGYPLQISPPIESIPPPPPPLPSPSPQSAKATLRTCLFEDPVYDQVASEADTCNATASSRSPCRTPLSAPSVGGADADFPSLPSDDMPSPPSPPPPPLPPTAVDNASTAEPQSQPLYVPSESDTGGCAPPPSQSILSAAPSIATSPTGIESKPGHLPGSRRLHLTATGRTAAVHRASVPSGQRPLPTFSLDALRPAKPPVQQSAVAPPPSRPNTRSVELQVTAPCCLDAHQEIQELKEANYKLLEEKEKLSTSRTQWNADRMALEQRIERLELLIGQLREENSALKAAFSAGMVMSHKRPSEGNDLDHSSNEASPRCTSNGVVKQTQSPVACAKNLTNVHKVEEEEEEEEYCYNDDVSGLAAKVSAQSNYAVGTQCLDSGILLRQGISLWGAATPPGQSEASRNPISTPAAVAAARKSSSPHSRLNQSPTSASASPLAATVSITSPGPVGGIVQPATSTCIQRAYVNISPSSVATEEIRAMSSRSSARREVSHSPRTRFNETSSSVIGNRSVTTAPVVHHDTDLLDDYTAPNETGSPSPAPVLLGPTHRAHQTASAGVARSAAIPMAQHASPSSSFACPGVGSRPPVRISDTEEYVTASGPQPTFKGSPTMAQDSAAGLRSPSQWNQPPYERIVRGVECIIVRIRGLLDATNARRPGELVRSSQLIQLAVQDLVMLFPPISKCQLTVATALTTLMSNSQKLRLHCERLGSGKPQQEETCKSEANPLITFAHEIASAAKTILTFYQSERQ</sequence>
<feature type="region of interest" description="Disordered" evidence="10">
    <location>
        <begin position="840"/>
        <end position="865"/>
    </location>
</feature>
<keyword evidence="4 8" id="KW-0863">Zinc-finger</keyword>
<dbReference type="InterPro" id="IPR038508">
    <property type="entry name" value="ArfGAP_dom_sf"/>
</dbReference>
<dbReference type="GO" id="GO:0008270">
    <property type="term" value="F:zinc ion binding"/>
    <property type="evidence" value="ECO:0007669"/>
    <property type="project" value="UniProtKB-KW"/>
</dbReference>
<feature type="compositionally biased region" description="Pro residues" evidence="10">
    <location>
        <begin position="555"/>
        <end position="568"/>
    </location>
</feature>
<keyword evidence="9" id="KW-0175">Coiled coil</keyword>
<feature type="region of interest" description="Disordered" evidence="10">
    <location>
        <begin position="596"/>
        <end position="681"/>
    </location>
</feature>
<evidence type="ECO:0000313" key="12">
    <source>
        <dbReference type="EMBL" id="JAP49319.1"/>
    </source>
</evidence>
<dbReference type="InterPro" id="IPR002110">
    <property type="entry name" value="Ankyrin_rpt"/>
</dbReference>
<feature type="compositionally biased region" description="Basic and acidic residues" evidence="10">
    <location>
        <begin position="842"/>
        <end position="853"/>
    </location>
</feature>
<keyword evidence="5" id="KW-0862">Zinc</keyword>
<keyword evidence="1" id="KW-0343">GTPase activation</keyword>
<feature type="region of interest" description="Disordered" evidence="10">
    <location>
        <begin position="1107"/>
        <end position="1127"/>
    </location>
</feature>
<feature type="compositionally biased region" description="Polar residues" evidence="10">
    <location>
        <begin position="503"/>
        <end position="515"/>
    </location>
</feature>
<keyword evidence="3" id="KW-0677">Repeat</keyword>
<evidence type="ECO:0000256" key="9">
    <source>
        <dbReference type="SAM" id="Coils"/>
    </source>
</evidence>
<dbReference type="SUPFAM" id="SSF57863">
    <property type="entry name" value="ArfGap/RecO-like zinc finger"/>
    <property type="match status" value="1"/>
</dbReference>
<evidence type="ECO:0000256" key="6">
    <source>
        <dbReference type="ARBA" id="ARBA00023043"/>
    </source>
</evidence>
<dbReference type="Pfam" id="PF01412">
    <property type="entry name" value="ArfGap"/>
    <property type="match status" value="1"/>
</dbReference>
<evidence type="ECO:0000256" key="1">
    <source>
        <dbReference type="ARBA" id="ARBA00022468"/>
    </source>
</evidence>
<feature type="coiled-coil region" evidence="9">
    <location>
        <begin position="770"/>
        <end position="831"/>
    </location>
</feature>
<dbReference type="SUPFAM" id="SSF48403">
    <property type="entry name" value="Ankyrin repeat"/>
    <property type="match status" value="1"/>
</dbReference>
<dbReference type="SMART" id="SM00555">
    <property type="entry name" value="GIT"/>
    <property type="match status" value="2"/>
</dbReference>
<evidence type="ECO:0000256" key="3">
    <source>
        <dbReference type="ARBA" id="ARBA00022737"/>
    </source>
</evidence>
<dbReference type="InterPro" id="IPR036770">
    <property type="entry name" value="Ankyrin_rpt-contain_sf"/>
</dbReference>
<evidence type="ECO:0000256" key="2">
    <source>
        <dbReference type="ARBA" id="ARBA00022723"/>
    </source>
</evidence>
<feature type="compositionally biased region" description="Polar residues" evidence="10">
    <location>
        <begin position="647"/>
        <end position="658"/>
    </location>
</feature>
<protein>
    <recommendedName>
        <fullName evidence="11">Arf-GAP domain-containing protein</fullName>
    </recommendedName>
</protein>
<proteinExistence type="predicted"/>
<dbReference type="PANTHER" id="PTHR46097:SF3">
    <property type="entry name" value="ARF GTPASE-ACTIVATING PROTEIN GIT"/>
    <property type="match status" value="1"/>
</dbReference>
<dbReference type="GO" id="GO:0036465">
    <property type="term" value="P:synaptic vesicle recycling"/>
    <property type="evidence" value="ECO:0007669"/>
    <property type="project" value="TreeGrafter"/>
</dbReference>
<name>A0A0X3PBX0_SCHSO</name>
<dbReference type="GO" id="GO:0031267">
    <property type="term" value="F:small GTPase binding"/>
    <property type="evidence" value="ECO:0007669"/>
    <property type="project" value="TreeGrafter"/>
</dbReference>
<dbReference type="PROSITE" id="PS50115">
    <property type="entry name" value="ARFGAP"/>
    <property type="match status" value="1"/>
</dbReference>
<dbReference type="InterPro" id="IPR037278">
    <property type="entry name" value="ARFGAP/RecO"/>
</dbReference>
<dbReference type="InterPro" id="IPR013724">
    <property type="entry name" value="GIT_SHD"/>
</dbReference>
<evidence type="ECO:0000256" key="8">
    <source>
        <dbReference type="PROSITE-ProRule" id="PRU00288"/>
    </source>
</evidence>
<keyword evidence="6 7" id="KW-0040">ANK repeat</keyword>
<evidence type="ECO:0000256" key="7">
    <source>
        <dbReference type="PROSITE-ProRule" id="PRU00023"/>
    </source>
</evidence>
<feature type="compositionally biased region" description="Polar residues" evidence="10">
    <location>
        <begin position="854"/>
        <end position="865"/>
    </location>
</feature>
<evidence type="ECO:0000256" key="5">
    <source>
        <dbReference type="ARBA" id="ARBA00022833"/>
    </source>
</evidence>
<dbReference type="GO" id="GO:0032012">
    <property type="term" value="P:regulation of ARF protein signal transduction"/>
    <property type="evidence" value="ECO:0007669"/>
    <property type="project" value="InterPro"/>
</dbReference>
<feature type="region of interest" description="Disordered" evidence="10">
    <location>
        <begin position="937"/>
        <end position="977"/>
    </location>
</feature>